<feature type="transmembrane region" description="Helical" evidence="1">
    <location>
        <begin position="264"/>
        <end position="285"/>
    </location>
</feature>
<dbReference type="SMART" id="SM01079">
    <property type="entry name" value="CHASE"/>
    <property type="match status" value="1"/>
</dbReference>
<keyword evidence="5" id="KW-1185">Reference proteome</keyword>
<reference evidence="4" key="1">
    <citation type="submission" date="2021-08" db="EMBL/GenBank/DDBJ databases">
        <title>Comparative analyses of Brucepasteria parasyntrophica and Teretinema zuelzerae.</title>
        <authorList>
            <person name="Song Y."/>
            <person name="Brune A."/>
        </authorList>
    </citation>
    <scope>NUCLEOTIDE SEQUENCE</scope>
    <source>
        <strain evidence="4">DSM 1903</strain>
    </source>
</reference>
<dbReference type="SMART" id="SM00267">
    <property type="entry name" value="GGDEF"/>
    <property type="match status" value="1"/>
</dbReference>
<protein>
    <submittedName>
        <fullName evidence="4">Sensor domain-containing diguanylate cyclase</fullName>
    </submittedName>
</protein>
<evidence type="ECO:0000313" key="4">
    <source>
        <dbReference type="EMBL" id="MCD1653823.1"/>
    </source>
</evidence>
<dbReference type="InterPro" id="IPR052163">
    <property type="entry name" value="DGC-Regulatory_Protein"/>
</dbReference>
<evidence type="ECO:0000313" key="5">
    <source>
        <dbReference type="Proteomes" id="UP001198163"/>
    </source>
</evidence>
<dbReference type="RefSeq" id="WP_230753308.1">
    <property type="nucleotide sequence ID" value="NZ_JAINWA010000001.1"/>
</dbReference>
<dbReference type="PANTHER" id="PTHR46663">
    <property type="entry name" value="DIGUANYLATE CYCLASE DGCT-RELATED"/>
    <property type="match status" value="1"/>
</dbReference>
<dbReference type="Gene3D" id="3.30.70.270">
    <property type="match status" value="1"/>
</dbReference>
<dbReference type="InterPro" id="IPR043128">
    <property type="entry name" value="Rev_trsase/Diguanyl_cyclase"/>
</dbReference>
<proteinExistence type="predicted"/>
<dbReference type="PROSITE" id="PS50887">
    <property type="entry name" value="GGDEF"/>
    <property type="match status" value="1"/>
</dbReference>
<dbReference type="AlphaFoldDB" id="A0AAE3EHA1"/>
<name>A0AAE3EHA1_9SPIR</name>
<dbReference type="Proteomes" id="UP001198163">
    <property type="component" value="Unassembled WGS sequence"/>
</dbReference>
<dbReference type="EMBL" id="JAINWA010000001">
    <property type="protein sequence ID" value="MCD1653823.1"/>
    <property type="molecule type" value="Genomic_DNA"/>
</dbReference>
<evidence type="ECO:0000259" key="2">
    <source>
        <dbReference type="PROSITE" id="PS50839"/>
    </source>
</evidence>
<comment type="caution">
    <text evidence="4">The sequence shown here is derived from an EMBL/GenBank/DDBJ whole genome shotgun (WGS) entry which is preliminary data.</text>
</comment>
<dbReference type="PANTHER" id="PTHR46663:SF2">
    <property type="entry name" value="GGDEF DOMAIN-CONTAINING PROTEIN"/>
    <property type="match status" value="1"/>
</dbReference>
<organism evidence="4 5">
    <name type="scientific">Teretinema zuelzerae</name>
    <dbReference type="NCBI Taxonomy" id="156"/>
    <lineage>
        <taxon>Bacteria</taxon>
        <taxon>Pseudomonadati</taxon>
        <taxon>Spirochaetota</taxon>
        <taxon>Spirochaetia</taxon>
        <taxon>Spirochaetales</taxon>
        <taxon>Treponemataceae</taxon>
        <taxon>Teretinema</taxon>
    </lineage>
</organism>
<feature type="transmembrane region" description="Helical" evidence="1">
    <location>
        <begin position="6"/>
        <end position="28"/>
    </location>
</feature>
<dbReference type="InterPro" id="IPR029787">
    <property type="entry name" value="Nucleotide_cyclase"/>
</dbReference>
<accession>A0AAE3EHA1</accession>
<evidence type="ECO:0000259" key="3">
    <source>
        <dbReference type="PROSITE" id="PS50887"/>
    </source>
</evidence>
<dbReference type="CDD" id="cd01949">
    <property type="entry name" value="GGDEF"/>
    <property type="match status" value="1"/>
</dbReference>
<dbReference type="PROSITE" id="PS50839">
    <property type="entry name" value="CHASE"/>
    <property type="match status" value="1"/>
</dbReference>
<dbReference type="NCBIfam" id="TIGR00254">
    <property type="entry name" value="GGDEF"/>
    <property type="match status" value="1"/>
</dbReference>
<keyword evidence="1" id="KW-0812">Transmembrane</keyword>
<feature type="domain" description="CHASE" evidence="2">
    <location>
        <begin position="105"/>
        <end position="199"/>
    </location>
</feature>
<dbReference type="InterPro" id="IPR006189">
    <property type="entry name" value="CHASE_dom"/>
</dbReference>
<keyword evidence="1" id="KW-0472">Membrane</keyword>
<dbReference type="SUPFAM" id="SSF55073">
    <property type="entry name" value="Nucleotide cyclase"/>
    <property type="match status" value="1"/>
</dbReference>
<dbReference type="Pfam" id="PF03924">
    <property type="entry name" value="CHASE"/>
    <property type="match status" value="1"/>
</dbReference>
<feature type="domain" description="GGDEF" evidence="3">
    <location>
        <begin position="322"/>
        <end position="464"/>
    </location>
</feature>
<keyword evidence="1" id="KW-1133">Transmembrane helix</keyword>
<dbReference type="Pfam" id="PF00990">
    <property type="entry name" value="GGDEF"/>
    <property type="match status" value="1"/>
</dbReference>
<dbReference type="InterPro" id="IPR000160">
    <property type="entry name" value="GGDEF_dom"/>
</dbReference>
<sequence length="464" mass="51735">MRKTVLSIFVSLSGVLLLSLNFFVLAGIRSTNADRRNRLLAMQELTVYADRLQNHVNMNLQYADFLEILLLKDPSASDESLKPYFDLILSHCGGIKNIILAPGGVVRAVYPLEGNEAAVGHDLLADSARNSFVRTAMETRESVTQGPVLARQGGYLIFNRKAIYLPDGTPGATGSVGERFWGLAVITLDFNEVVAETGLLAERDGYFFALRAEKTDGANDFTWGHVDIFEQDSLVRAVHFPNQAWALHIYPEDGWRGKPDLSDLFALASYFVIIAAGAVLLFFHAQQYQERLEQALRDPLTGTLNKRAFRSYVQKRLRQSPCPHALCIMDLNGFKEINDEYGHPVGDLVLIELSRRIGMCLRTTDRVSRFGGDEFILFIDSLDYGETVPAILERIEKSTSRPIQLRCETNSGEFCPPISLYLAKGYAVFPDDGRTFDELYSAADARMYCDKEASKSGKNGKNSS</sequence>
<evidence type="ECO:0000256" key="1">
    <source>
        <dbReference type="SAM" id="Phobius"/>
    </source>
</evidence>
<gene>
    <name evidence="4" type="ORF">K7J14_03800</name>
</gene>
<dbReference type="GO" id="GO:0003824">
    <property type="term" value="F:catalytic activity"/>
    <property type="evidence" value="ECO:0007669"/>
    <property type="project" value="UniProtKB-ARBA"/>
</dbReference>